<feature type="transmembrane region" description="Helical" evidence="7">
    <location>
        <begin position="260"/>
        <end position="285"/>
    </location>
</feature>
<gene>
    <name evidence="9" type="ORF">EI981_03155</name>
</gene>
<feature type="transmembrane region" description="Helical" evidence="7">
    <location>
        <begin position="12"/>
        <end position="31"/>
    </location>
</feature>
<evidence type="ECO:0000256" key="4">
    <source>
        <dbReference type="ARBA" id="ARBA00022692"/>
    </source>
</evidence>
<dbReference type="GO" id="GO:0055085">
    <property type="term" value="P:transmembrane transport"/>
    <property type="evidence" value="ECO:0007669"/>
    <property type="project" value="InterPro"/>
</dbReference>
<evidence type="ECO:0000256" key="7">
    <source>
        <dbReference type="RuleBase" id="RU363032"/>
    </source>
</evidence>
<keyword evidence="2 7" id="KW-0813">Transport</keyword>
<sequence length="292" mass="32783">MNRLMQSKGLINLMYVPAIVLFALFIFYPFIQGIRVSFTDWNGYSQTYNWVGFDKYNTMLHDRNVWITVKNTLIYGFGSTFFQNILGLAYALFLDSKIRGKGLVRTIVYLPVIISPLIMGYIWYFFFQYDGGAVNDAIGLLGIEAVDWLSKGPTAVWLITLVNTYQYMGTAMIIYLAGLQSIPKDYYEAAAIDGASGIKKFKHVTLPLLMPSITINILINIIGGLKLFDVIVAMTNGGPGYASSSISTMMYNLYFARQDAGYAAALGNTMFLMIALISLLALFYLKRKEVKM</sequence>
<feature type="transmembrane region" description="Helical" evidence="7">
    <location>
        <begin position="106"/>
        <end position="126"/>
    </location>
</feature>
<feature type="domain" description="ABC transmembrane type-1" evidence="8">
    <location>
        <begin position="69"/>
        <end position="281"/>
    </location>
</feature>
<feature type="transmembrane region" description="Helical" evidence="7">
    <location>
        <begin position="155"/>
        <end position="177"/>
    </location>
</feature>
<evidence type="ECO:0000313" key="9">
    <source>
        <dbReference type="EMBL" id="AZS13571.1"/>
    </source>
</evidence>
<name>A0A3Q9I891_9BACL</name>
<comment type="similarity">
    <text evidence="7">Belongs to the binding-protein-dependent transport system permease family.</text>
</comment>
<dbReference type="RefSeq" id="WP_126995372.1">
    <property type="nucleotide sequence ID" value="NZ_CP034346.1"/>
</dbReference>
<feature type="transmembrane region" description="Helical" evidence="7">
    <location>
        <begin position="208"/>
        <end position="228"/>
    </location>
</feature>
<feature type="transmembrane region" description="Helical" evidence="7">
    <location>
        <begin position="73"/>
        <end position="94"/>
    </location>
</feature>
<keyword evidence="6 7" id="KW-0472">Membrane</keyword>
<dbReference type="PROSITE" id="PS50928">
    <property type="entry name" value="ABC_TM1"/>
    <property type="match status" value="1"/>
</dbReference>
<evidence type="ECO:0000256" key="6">
    <source>
        <dbReference type="ARBA" id="ARBA00023136"/>
    </source>
</evidence>
<dbReference type="InterPro" id="IPR000515">
    <property type="entry name" value="MetI-like"/>
</dbReference>
<evidence type="ECO:0000256" key="5">
    <source>
        <dbReference type="ARBA" id="ARBA00022989"/>
    </source>
</evidence>
<dbReference type="OrthoDB" id="5174895at2"/>
<evidence type="ECO:0000256" key="1">
    <source>
        <dbReference type="ARBA" id="ARBA00004651"/>
    </source>
</evidence>
<dbReference type="PANTHER" id="PTHR30193:SF37">
    <property type="entry name" value="INNER MEMBRANE ABC TRANSPORTER PERMEASE PROTEIN YCJO"/>
    <property type="match status" value="1"/>
</dbReference>
<protein>
    <submittedName>
        <fullName evidence="9">Sugar ABC transporter permease</fullName>
    </submittedName>
</protein>
<evidence type="ECO:0000259" key="8">
    <source>
        <dbReference type="PROSITE" id="PS50928"/>
    </source>
</evidence>
<dbReference type="InterPro" id="IPR035906">
    <property type="entry name" value="MetI-like_sf"/>
</dbReference>
<evidence type="ECO:0000313" key="10">
    <source>
        <dbReference type="Proteomes" id="UP000270678"/>
    </source>
</evidence>
<evidence type="ECO:0000256" key="3">
    <source>
        <dbReference type="ARBA" id="ARBA00022475"/>
    </source>
</evidence>
<dbReference type="KEGG" id="plut:EI981_03155"/>
<dbReference type="InterPro" id="IPR051393">
    <property type="entry name" value="ABC_transporter_permease"/>
</dbReference>
<dbReference type="Pfam" id="PF00528">
    <property type="entry name" value="BPD_transp_1"/>
    <property type="match status" value="1"/>
</dbReference>
<dbReference type="GO" id="GO:0005886">
    <property type="term" value="C:plasma membrane"/>
    <property type="evidence" value="ECO:0007669"/>
    <property type="project" value="UniProtKB-SubCell"/>
</dbReference>
<keyword evidence="4 7" id="KW-0812">Transmembrane</keyword>
<dbReference type="EMBL" id="CP034346">
    <property type="protein sequence ID" value="AZS13571.1"/>
    <property type="molecule type" value="Genomic_DNA"/>
</dbReference>
<organism evidence="9 10">
    <name type="scientific">Paenibacillus lutimineralis</name>
    <dbReference type="NCBI Taxonomy" id="2707005"/>
    <lineage>
        <taxon>Bacteria</taxon>
        <taxon>Bacillati</taxon>
        <taxon>Bacillota</taxon>
        <taxon>Bacilli</taxon>
        <taxon>Bacillales</taxon>
        <taxon>Paenibacillaceae</taxon>
        <taxon>Paenibacillus</taxon>
    </lineage>
</organism>
<keyword evidence="10" id="KW-1185">Reference proteome</keyword>
<reference evidence="10" key="1">
    <citation type="submission" date="2018-12" db="EMBL/GenBank/DDBJ databases">
        <title>Complete genome sequence of Paenibacillus sp. MBLB1234.</title>
        <authorList>
            <person name="Nam Y.-D."/>
            <person name="Kang J."/>
            <person name="Chung W.-H."/>
            <person name="Park Y.S."/>
        </authorList>
    </citation>
    <scope>NUCLEOTIDE SEQUENCE [LARGE SCALE GENOMIC DNA]</scope>
    <source>
        <strain evidence="10">MBLB1234</strain>
    </source>
</reference>
<dbReference type="PANTHER" id="PTHR30193">
    <property type="entry name" value="ABC TRANSPORTER PERMEASE PROTEIN"/>
    <property type="match status" value="1"/>
</dbReference>
<keyword evidence="5 7" id="KW-1133">Transmembrane helix</keyword>
<dbReference type="Gene3D" id="1.10.3720.10">
    <property type="entry name" value="MetI-like"/>
    <property type="match status" value="1"/>
</dbReference>
<accession>A0A3Q9I891</accession>
<comment type="subcellular location">
    <subcellularLocation>
        <location evidence="1 7">Cell membrane</location>
        <topology evidence="1 7">Multi-pass membrane protein</topology>
    </subcellularLocation>
</comment>
<keyword evidence="3" id="KW-1003">Cell membrane</keyword>
<dbReference type="AlphaFoldDB" id="A0A3Q9I891"/>
<evidence type="ECO:0000256" key="2">
    <source>
        <dbReference type="ARBA" id="ARBA00022448"/>
    </source>
</evidence>
<proteinExistence type="inferred from homology"/>
<dbReference type="SUPFAM" id="SSF161098">
    <property type="entry name" value="MetI-like"/>
    <property type="match status" value="1"/>
</dbReference>
<dbReference type="Proteomes" id="UP000270678">
    <property type="component" value="Chromosome"/>
</dbReference>
<dbReference type="CDD" id="cd06261">
    <property type="entry name" value="TM_PBP2"/>
    <property type="match status" value="1"/>
</dbReference>